<keyword evidence="4" id="KW-1185">Reference proteome</keyword>
<dbReference type="PROSITE" id="PS50125">
    <property type="entry name" value="GUANYLATE_CYCLASE_2"/>
    <property type="match status" value="1"/>
</dbReference>
<dbReference type="InterPro" id="IPR019734">
    <property type="entry name" value="TPR_rpt"/>
</dbReference>
<dbReference type="Proteomes" id="UP001156882">
    <property type="component" value="Unassembled WGS sequence"/>
</dbReference>
<dbReference type="InterPro" id="IPR029787">
    <property type="entry name" value="Nucleotide_cyclase"/>
</dbReference>
<proteinExistence type="predicted"/>
<name>A0ABQ6CRF6_9HYPH</name>
<dbReference type="EMBL" id="BSPC01000067">
    <property type="protein sequence ID" value="GLS22923.1"/>
    <property type="molecule type" value="Genomic_DNA"/>
</dbReference>
<dbReference type="RefSeq" id="WP_284315870.1">
    <property type="nucleotide sequence ID" value="NZ_BSPC01000067.1"/>
</dbReference>
<keyword evidence="1" id="KW-0812">Transmembrane</keyword>
<dbReference type="Gene3D" id="3.40.50.10070">
    <property type="entry name" value="TolB, N-terminal domain"/>
    <property type="match status" value="1"/>
</dbReference>
<feature type="domain" description="Guanylate cyclase" evidence="2">
    <location>
        <begin position="17"/>
        <end position="131"/>
    </location>
</feature>
<keyword evidence="1" id="KW-1133">Transmembrane helix</keyword>
<evidence type="ECO:0000256" key="1">
    <source>
        <dbReference type="SAM" id="Phobius"/>
    </source>
</evidence>
<dbReference type="CDD" id="cd07302">
    <property type="entry name" value="CHD"/>
    <property type="match status" value="1"/>
</dbReference>
<dbReference type="PANTHER" id="PTHR43081">
    <property type="entry name" value="ADENYLATE CYCLASE, TERMINAL-DIFFERENTIATION SPECIFIC-RELATED"/>
    <property type="match status" value="1"/>
</dbReference>
<sequence length="626" mass="68419">MAEIIEVRHLQDRRLVAILAADIAGYSRLMGQDEAATIADLKAHQAVVLPMVGQYGGQIIDLAGDGILGEFPSAVRAVECAVAIQRTMADRNREASQDRRMLLRIGVHLGDIVHDDKRVYGDGVNVAARLEQLATPGGICVSKIVFKEVERKIEAGFESLGEQKLKNITEPVGIYRVLLDTAAVGTLRQETWRHAIRRRWRRAVAIAMVAALAVAGVGVWQFLRPQSAPSGFPSIAVLPFVNLSGDKDEDYFSDGLTEDLLTDLARLPRLVVLSRNATAGYKGQTVDVPRVGRDLGARYIVEGSVQRAGDQMRVTAQLIEASSNAHVWAQRYDRPTKDVFAVQDEITASIAGSLVVNISQEDLERAKRKPPTSLSAYELFLRGHEQLFAQQPESLSRAIELFDQAIAADPTYADAIGQLSQVYFLGFVLHRGPLVGQAAIDRATQLAQRAVTLDPTSLYAGTALAQIYLFSHRIDEAVAILQSLLAANPGSDVLQLRLGDTYTYAGQPERGVALLRQALLLNPRSATYPHAFIGRGLLLLNRLDEAATEIKLCIELASGFRPCHEVAAVIYAELGRLDEARVAAVEAHRLDPSFTLTSAPDVLPFKNPKDLQRFLDGLRKAGLPER</sequence>
<comment type="caution">
    <text evidence="3">The sequence shown here is derived from an EMBL/GenBank/DDBJ whole genome shotgun (WGS) entry which is preliminary data.</text>
</comment>
<dbReference type="SUPFAM" id="SSF55073">
    <property type="entry name" value="Nucleotide cyclase"/>
    <property type="match status" value="1"/>
</dbReference>
<dbReference type="SMART" id="SM00028">
    <property type="entry name" value="TPR"/>
    <property type="match status" value="5"/>
</dbReference>
<feature type="transmembrane region" description="Helical" evidence="1">
    <location>
        <begin position="203"/>
        <end position="223"/>
    </location>
</feature>
<gene>
    <name evidence="3" type="ORF">GCM10007874_59430</name>
</gene>
<evidence type="ECO:0000313" key="3">
    <source>
        <dbReference type="EMBL" id="GLS22923.1"/>
    </source>
</evidence>
<dbReference type="Pfam" id="PF00211">
    <property type="entry name" value="Guanylate_cyc"/>
    <property type="match status" value="1"/>
</dbReference>
<accession>A0ABQ6CRF6</accession>
<evidence type="ECO:0000313" key="4">
    <source>
        <dbReference type="Proteomes" id="UP001156882"/>
    </source>
</evidence>
<dbReference type="PANTHER" id="PTHR43081:SF19">
    <property type="entry name" value="PH-SENSITIVE ADENYLATE CYCLASE RV1264"/>
    <property type="match status" value="1"/>
</dbReference>
<dbReference type="Pfam" id="PF14559">
    <property type="entry name" value="TPR_19"/>
    <property type="match status" value="1"/>
</dbReference>
<dbReference type="InterPro" id="IPR001054">
    <property type="entry name" value="A/G_cyclase"/>
</dbReference>
<dbReference type="Gene3D" id="3.30.70.1230">
    <property type="entry name" value="Nucleotide cyclase"/>
    <property type="match status" value="1"/>
</dbReference>
<protein>
    <submittedName>
        <fullName evidence="3">Guanylyl cyclase</fullName>
    </submittedName>
</protein>
<keyword evidence="1" id="KW-0472">Membrane</keyword>
<evidence type="ECO:0000259" key="2">
    <source>
        <dbReference type="PROSITE" id="PS50125"/>
    </source>
</evidence>
<organism evidence="3 4">
    <name type="scientific">Labrys miyagiensis</name>
    <dbReference type="NCBI Taxonomy" id="346912"/>
    <lineage>
        <taxon>Bacteria</taxon>
        <taxon>Pseudomonadati</taxon>
        <taxon>Pseudomonadota</taxon>
        <taxon>Alphaproteobacteria</taxon>
        <taxon>Hyphomicrobiales</taxon>
        <taxon>Xanthobacteraceae</taxon>
        <taxon>Labrys</taxon>
    </lineage>
</organism>
<dbReference type="InterPro" id="IPR050697">
    <property type="entry name" value="Adenylyl/Guanylyl_Cyclase_3/4"/>
</dbReference>
<reference evidence="4" key="1">
    <citation type="journal article" date="2019" name="Int. J. Syst. Evol. Microbiol.">
        <title>The Global Catalogue of Microorganisms (GCM) 10K type strain sequencing project: providing services to taxonomists for standard genome sequencing and annotation.</title>
        <authorList>
            <consortium name="The Broad Institute Genomics Platform"/>
            <consortium name="The Broad Institute Genome Sequencing Center for Infectious Disease"/>
            <person name="Wu L."/>
            <person name="Ma J."/>
        </authorList>
    </citation>
    <scope>NUCLEOTIDE SEQUENCE [LARGE SCALE GENOMIC DNA]</scope>
    <source>
        <strain evidence="4">NBRC 101365</strain>
    </source>
</reference>
<dbReference type="InterPro" id="IPR011990">
    <property type="entry name" value="TPR-like_helical_dom_sf"/>
</dbReference>
<dbReference type="SUPFAM" id="SSF48452">
    <property type="entry name" value="TPR-like"/>
    <property type="match status" value="1"/>
</dbReference>
<dbReference type="Gene3D" id="1.25.40.10">
    <property type="entry name" value="Tetratricopeptide repeat domain"/>
    <property type="match status" value="1"/>
</dbReference>